<dbReference type="OrthoDB" id="354826at2759"/>
<evidence type="ECO:0000256" key="5">
    <source>
        <dbReference type="ARBA" id="ARBA00022840"/>
    </source>
</evidence>
<sequence>FQSNFVFLFYRFIVAEIACGLEFLHSNGILHRDLKPDNILMDEEGHVRVADYGLAVGGLWDDKRTTGVAGTRGFMAPEVVNNDFYQFEPDWFSLGVITYILATNHMPFRSMTFDEYRRTVNFSHPYYPPDMDPDLADFIEGLLCKYPEERLGISEDIRSHIFMESIDWEELEEGKASPPFQVDWPMDMKMDDRLSPSAIMPKRSKNPEEEIYLSKFTYINSMWARMKICIRQ</sequence>
<feature type="signal peptide" evidence="6">
    <location>
        <begin position="1"/>
        <end position="20"/>
    </location>
</feature>
<dbReference type="AlphaFoldDB" id="A0A2G9S195"/>
<keyword evidence="3" id="KW-0547">Nucleotide-binding</keyword>
<dbReference type="InterPro" id="IPR011009">
    <property type="entry name" value="Kinase-like_dom_sf"/>
</dbReference>
<dbReference type="PANTHER" id="PTHR24351">
    <property type="entry name" value="RIBOSOMAL PROTEIN S6 KINASE"/>
    <property type="match status" value="1"/>
</dbReference>
<dbReference type="PROSITE" id="PS00108">
    <property type="entry name" value="PROTEIN_KINASE_ST"/>
    <property type="match status" value="1"/>
</dbReference>
<evidence type="ECO:0000256" key="6">
    <source>
        <dbReference type="SAM" id="SignalP"/>
    </source>
</evidence>
<dbReference type="InterPro" id="IPR008271">
    <property type="entry name" value="Ser/Thr_kinase_AS"/>
</dbReference>
<keyword evidence="1" id="KW-0723">Serine/threonine-protein kinase</keyword>
<feature type="non-terminal residue" evidence="8">
    <location>
        <position position="1"/>
    </location>
</feature>
<dbReference type="PROSITE" id="PS50011">
    <property type="entry name" value="PROTEIN_KINASE_DOM"/>
    <property type="match status" value="1"/>
</dbReference>
<accession>A0A2G9S195</accession>
<keyword evidence="5" id="KW-0067">ATP-binding</keyword>
<dbReference type="Pfam" id="PF00069">
    <property type="entry name" value="Pkinase"/>
    <property type="match status" value="1"/>
</dbReference>
<dbReference type="InterPro" id="IPR000719">
    <property type="entry name" value="Prot_kinase_dom"/>
</dbReference>
<dbReference type="GO" id="GO:0004674">
    <property type="term" value="F:protein serine/threonine kinase activity"/>
    <property type="evidence" value="ECO:0007669"/>
    <property type="project" value="UniProtKB-KW"/>
</dbReference>
<evidence type="ECO:0000256" key="2">
    <source>
        <dbReference type="ARBA" id="ARBA00022679"/>
    </source>
</evidence>
<feature type="domain" description="Protein kinase" evidence="7">
    <location>
        <begin position="1"/>
        <end position="163"/>
    </location>
</feature>
<dbReference type="Gene3D" id="1.10.510.10">
    <property type="entry name" value="Transferase(Phosphotransferase) domain 1"/>
    <property type="match status" value="1"/>
</dbReference>
<organism evidence="8">
    <name type="scientific">Aquarana catesbeiana</name>
    <name type="common">American bullfrog</name>
    <name type="synonym">Rana catesbeiana</name>
    <dbReference type="NCBI Taxonomy" id="8400"/>
    <lineage>
        <taxon>Eukaryota</taxon>
        <taxon>Metazoa</taxon>
        <taxon>Chordata</taxon>
        <taxon>Craniata</taxon>
        <taxon>Vertebrata</taxon>
        <taxon>Euteleostomi</taxon>
        <taxon>Amphibia</taxon>
        <taxon>Batrachia</taxon>
        <taxon>Anura</taxon>
        <taxon>Neobatrachia</taxon>
        <taxon>Ranoidea</taxon>
        <taxon>Ranidae</taxon>
        <taxon>Aquarana</taxon>
    </lineage>
</organism>
<gene>
    <name evidence="8" type="ORF">AB205_0076240</name>
</gene>
<protein>
    <recommendedName>
        <fullName evidence="7">Protein kinase domain-containing protein</fullName>
    </recommendedName>
</protein>
<name>A0A2G9S195_AQUCT</name>
<evidence type="ECO:0000259" key="7">
    <source>
        <dbReference type="PROSITE" id="PS50011"/>
    </source>
</evidence>
<evidence type="ECO:0000313" key="8">
    <source>
        <dbReference type="EMBL" id="PIO33825.1"/>
    </source>
</evidence>
<evidence type="ECO:0000256" key="4">
    <source>
        <dbReference type="ARBA" id="ARBA00022777"/>
    </source>
</evidence>
<proteinExistence type="predicted"/>
<dbReference type="SMART" id="SM00220">
    <property type="entry name" value="S_TKc"/>
    <property type="match status" value="1"/>
</dbReference>
<feature type="chain" id="PRO_5013546901" description="Protein kinase domain-containing protein" evidence="6">
    <location>
        <begin position="21"/>
        <end position="232"/>
    </location>
</feature>
<keyword evidence="6" id="KW-0732">Signal</keyword>
<dbReference type="EMBL" id="KV929449">
    <property type="protein sequence ID" value="PIO33825.1"/>
    <property type="molecule type" value="Genomic_DNA"/>
</dbReference>
<keyword evidence="4" id="KW-0418">Kinase</keyword>
<dbReference type="GO" id="GO:0005524">
    <property type="term" value="F:ATP binding"/>
    <property type="evidence" value="ECO:0007669"/>
    <property type="project" value="UniProtKB-KW"/>
</dbReference>
<evidence type="ECO:0000256" key="3">
    <source>
        <dbReference type="ARBA" id="ARBA00022741"/>
    </source>
</evidence>
<reference evidence="8" key="1">
    <citation type="submission" date="2017-08" db="EMBL/GenBank/DDBJ databases">
        <title>Assembly of the North American Bullfrog Genome.</title>
        <authorList>
            <person name="Warren R.L."/>
            <person name="Vandervalk B.P."/>
            <person name="Kucuk E."/>
            <person name="Birol I."/>
            <person name="Helbing C."/>
            <person name="Pandoh P."/>
            <person name="Behsaz B."/>
            <person name="Mohamadi H."/>
            <person name="Chu J."/>
            <person name="Jackman S."/>
            <person name="Hammond S.A."/>
            <person name="Veldhoen N."/>
            <person name="Kirk H."/>
            <person name="Zhao Y."/>
            <person name="Coope R."/>
            <person name="Pleasance S."/>
            <person name="Moore R."/>
            <person name="Holt R."/>
        </authorList>
    </citation>
    <scope>NUCLEOTIDE SEQUENCE</scope>
    <source>
        <strain evidence="8">Bruno</strain>
        <tissue evidence="8">Liver</tissue>
    </source>
</reference>
<keyword evidence="2" id="KW-0808">Transferase</keyword>
<dbReference type="SUPFAM" id="SSF56112">
    <property type="entry name" value="Protein kinase-like (PK-like)"/>
    <property type="match status" value="1"/>
</dbReference>
<evidence type="ECO:0000256" key="1">
    <source>
        <dbReference type="ARBA" id="ARBA00022527"/>
    </source>
</evidence>